<feature type="compositionally biased region" description="Low complexity" evidence="1">
    <location>
        <begin position="332"/>
        <end position="344"/>
    </location>
</feature>
<feature type="region of interest" description="Disordered" evidence="1">
    <location>
        <begin position="1051"/>
        <end position="1108"/>
    </location>
</feature>
<evidence type="ECO:0000313" key="4">
    <source>
        <dbReference type="Proteomes" id="UP000283269"/>
    </source>
</evidence>
<protein>
    <submittedName>
        <fullName evidence="3">Uncharacterized protein</fullName>
    </submittedName>
</protein>
<keyword evidence="4" id="KW-1185">Reference proteome</keyword>
<feature type="region of interest" description="Disordered" evidence="1">
    <location>
        <begin position="255"/>
        <end position="274"/>
    </location>
</feature>
<feature type="region of interest" description="Disordered" evidence="1">
    <location>
        <begin position="662"/>
        <end position="706"/>
    </location>
</feature>
<feature type="compositionally biased region" description="Polar residues" evidence="1">
    <location>
        <begin position="951"/>
        <end position="972"/>
    </location>
</feature>
<feature type="compositionally biased region" description="Low complexity" evidence="1">
    <location>
        <begin position="255"/>
        <end position="265"/>
    </location>
</feature>
<feature type="compositionally biased region" description="Pro residues" evidence="1">
    <location>
        <begin position="697"/>
        <end position="706"/>
    </location>
</feature>
<comment type="caution">
    <text evidence="3">The sequence shown here is derived from an EMBL/GenBank/DDBJ whole genome shotgun (WGS) entry which is preliminary data.</text>
</comment>
<evidence type="ECO:0000256" key="1">
    <source>
        <dbReference type="SAM" id="MobiDB-lite"/>
    </source>
</evidence>
<keyword evidence="2" id="KW-1133">Transmembrane helix</keyword>
<dbReference type="OrthoDB" id="2529242at2759"/>
<feature type="transmembrane region" description="Helical" evidence="2">
    <location>
        <begin position="60"/>
        <end position="78"/>
    </location>
</feature>
<feature type="region of interest" description="Disordered" evidence="1">
    <location>
        <begin position="948"/>
        <end position="1015"/>
    </location>
</feature>
<feature type="transmembrane region" description="Helical" evidence="2">
    <location>
        <begin position="163"/>
        <end position="186"/>
    </location>
</feature>
<feature type="compositionally biased region" description="Pro residues" evidence="1">
    <location>
        <begin position="294"/>
        <end position="305"/>
    </location>
</feature>
<sequence>MVLLIPTLILAFVSFIASAFVILRIVIPILPPHPLSKRVSPAEFGLPTFRSLSPADKSHIWLASLDLIALALFVWQIVNESTAGPSGVALALDPGSAVRLWIAVTIRQTCLLFVASVTLLHVRMAQSVSFGGRHWMLWAPTALLVVTSTTVAGLLSGTGIHTLFYGLTAYSIFIGILTSISFGFLIRTLFAIKKNLAAMNEPADSWPPVREVEEKPRPSFATEEIDAIRDGASWITSNASSRRGSMSAWSFTTHQTTTTTHQGQGRPQSAMHPSIPAKSSFWFGSTTANDIQVPPVPPLPSPYGPMSPVTSDSDPFRRDLPPLPSQQKPRMGSQSSWLTSSQGSHTTVTSWSYPTTVHDGTVRHASSQDYRTAYSPGPETARTATPAMADAQVLGGYGYAPGGLEAEKGLAALAAPPGTTIEISMLPVYGWSVTIWLPLNSTPSAAVQIMFILSVTLSSPLLALNVLFGAPLPIPVGLFDVRDNLPADPDRPLVTGSLPTHKFSHEYKRSTSCSVTVVEGRRSGDVWLSKGDAVEGKGKLGRAVGMLSTMPKLSVLPLDENHDQFDMPPVPFRDDSLPVNINGTPQSDNSVQFGRFRTDSKASSHLSAVDESMAFASRIMVAQRHYSALAQTVHVAGAGSSVTGGARESVGANTLVSVASGATANKRASQSSHLRSRSVTSVNVPDTPTGQERFNISPPPSFPLPPTPPNVRATRLAMLAHKKSFSSGHSFSFGAVDDINEIDAMTAGVLPLLIPGLTLGVDMKIKNGGYSPPGTLSKSKGRKAAKKLSEFGEDFSSPEVHSTPARTRQPRARKESGHKRNHFSLPSLSLGKESMHSLTSWSTDIRHALENKVGQYTAVPSKVDVGRRNTVLGVETVVSNLQSVEEEEEKGSRALGRTMSTRSLGLRADVPHNVDTARSSVASISNMPPSAASTITLFEDFEAELLADPQAESTPHQSTLTKKPVSRRQQPSMPEKRRSTIRYIKSDNQDQPTADFTNQGIAETEPSPSAISSFAQWSSRAVRPLMPKALNQLARSPSDATSPKEGLRSLTLLQDREKITNSNTVGPTSSGSTTGEIRPLTLGKRQKIRSGNQDENTVPGSAAAPRNKNHKALTLARSDTSKVRGILRKTEVLPDVVVRPPSMSEHNAFVYSFRD</sequence>
<feature type="compositionally biased region" description="Basic and acidic residues" evidence="1">
    <location>
        <begin position="974"/>
        <end position="988"/>
    </location>
</feature>
<feature type="transmembrane region" description="Helical" evidence="2">
    <location>
        <begin position="134"/>
        <end position="157"/>
    </location>
</feature>
<dbReference type="AlphaFoldDB" id="A0A409WJK5"/>
<dbReference type="Proteomes" id="UP000283269">
    <property type="component" value="Unassembled WGS sequence"/>
</dbReference>
<feature type="region of interest" description="Disordered" evidence="1">
    <location>
        <begin position="292"/>
        <end position="364"/>
    </location>
</feature>
<proteinExistence type="predicted"/>
<gene>
    <name evidence="3" type="ORF">CVT25_010708</name>
</gene>
<keyword evidence="2" id="KW-0472">Membrane</keyword>
<evidence type="ECO:0000313" key="3">
    <source>
        <dbReference type="EMBL" id="PPQ78687.1"/>
    </source>
</evidence>
<feature type="compositionally biased region" description="Low complexity" evidence="1">
    <location>
        <begin position="1060"/>
        <end position="1075"/>
    </location>
</feature>
<name>A0A409WJK5_PSICY</name>
<dbReference type="EMBL" id="NHYD01003409">
    <property type="protein sequence ID" value="PPQ78687.1"/>
    <property type="molecule type" value="Genomic_DNA"/>
</dbReference>
<reference evidence="3 4" key="1">
    <citation type="journal article" date="2018" name="Evol. Lett.">
        <title>Horizontal gene cluster transfer increased hallucinogenic mushroom diversity.</title>
        <authorList>
            <person name="Reynolds H.T."/>
            <person name="Vijayakumar V."/>
            <person name="Gluck-Thaler E."/>
            <person name="Korotkin H.B."/>
            <person name="Matheny P.B."/>
            <person name="Slot J.C."/>
        </authorList>
    </citation>
    <scope>NUCLEOTIDE SEQUENCE [LARGE SCALE GENOMIC DNA]</scope>
    <source>
        <strain evidence="3 4">2631</strain>
    </source>
</reference>
<feature type="compositionally biased region" description="Polar residues" evidence="1">
    <location>
        <begin position="989"/>
        <end position="1015"/>
    </location>
</feature>
<organism evidence="3 4">
    <name type="scientific">Psilocybe cyanescens</name>
    <dbReference type="NCBI Taxonomy" id="93625"/>
    <lineage>
        <taxon>Eukaryota</taxon>
        <taxon>Fungi</taxon>
        <taxon>Dikarya</taxon>
        <taxon>Basidiomycota</taxon>
        <taxon>Agaricomycotina</taxon>
        <taxon>Agaricomycetes</taxon>
        <taxon>Agaricomycetidae</taxon>
        <taxon>Agaricales</taxon>
        <taxon>Agaricineae</taxon>
        <taxon>Strophariaceae</taxon>
        <taxon>Psilocybe</taxon>
    </lineage>
</organism>
<accession>A0A409WJK5</accession>
<feature type="region of interest" description="Disordered" evidence="1">
    <location>
        <begin position="769"/>
        <end position="828"/>
    </location>
</feature>
<feature type="transmembrane region" description="Helical" evidence="2">
    <location>
        <begin position="6"/>
        <end position="27"/>
    </location>
</feature>
<feature type="compositionally biased region" description="Polar residues" evidence="1">
    <location>
        <begin position="345"/>
        <end position="355"/>
    </location>
</feature>
<evidence type="ECO:0000256" key="2">
    <source>
        <dbReference type="SAM" id="Phobius"/>
    </source>
</evidence>
<feature type="compositionally biased region" description="Polar residues" evidence="1">
    <location>
        <begin position="1089"/>
        <end position="1099"/>
    </location>
</feature>
<feature type="transmembrane region" description="Helical" evidence="2">
    <location>
        <begin position="98"/>
        <end position="122"/>
    </location>
</feature>
<keyword evidence="2" id="KW-0812">Transmembrane</keyword>
<dbReference type="InParanoid" id="A0A409WJK5"/>
<feature type="compositionally biased region" description="Basic residues" evidence="1">
    <location>
        <begin position="808"/>
        <end position="822"/>
    </location>
</feature>
<feature type="compositionally biased region" description="Polar residues" evidence="1">
    <location>
        <begin position="662"/>
        <end position="694"/>
    </location>
</feature>